<protein>
    <submittedName>
        <fullName evidence="2">DUF2027 domain-containing protein</fullName>
    </submittedName>
</protein>
<dbReference type="RefSeq" id="WP_107580875.1">
    <property type="nucleotide sequence ID" value="NZ_JAERMS010000005.1"/>
</dbReference>
<dbReference type="InterPro" id="IPR036781">
    <property type="entry name" value="Smr_assoc-like_sf"/>
</dbReference>
<organism evidence="2 3">
    <name type="scientific">Prevotella illustrans</name>
    <dbReference type="NCBI Taxonomy" id="2800387"/>
    <lineage>
        <taxon>Bacteria</taxon>
        <taxon>Pseudomonadati</taxon>
        <taxon>Bacteroidota</taxon>
        <taxon>Bacteroidia</taxon>
        <taxon>Bacteroidales</taxon>
        <taxon>Prevotellaceae</taxon>
        <taxon>Prevotella</taxon>
    </lineage>
</organism>
<dbReference type="SUPFAM" id="SSF158949">
    <property type="entry name" value="Smr-associated domain-like"/>
    <property type="match status" value="1"/>
</dbReference>
<dbReference type="PROSITE" id="PS50828">
    <property type="entry name" value="SMR"/>
    <property type="match status" value="1"/>
</dbReference>
<comment type="caution">
    <text evidence="2">The sequence shown here is derived from an EMBL/GenBank/DDBJ whole genome shotgun (WGS) entry which is preliminary data.</text>
</comment>
<dbReference type="InterPro" id="IPR018598">
    <property type="entry name" value="DUF2027"/>
</dbReference>
<evidence type="ECO:0000313" key="2">
    <source>
        <dbReference type="EMBL" id="MBO1362788.1"/>
    </source>
</evidence>
<accession>A0ABS3M3P3</accession>
<reference evidence="2 3" key="1">
    <citation type="submission" date="2021-01" db="EMBL/GenBank/DDBJ databases">
        <title>Prevotella A2931 sp. nov.</title>
        <authorList>
            <person name="Buhl M."/>
            <person name="Oberhettinger P."/>
        </authorList>
    </citation>
    <scope>NUCLEOTIDE SEQUENCE [LARGE SCALE GENOMIC DNA]</scope>
    <source>
        <strain evidence="2 3">A2931</strain>
    </source>
</reference>
<keyword evidence="3" id="KW-1185">Reference proteome</keyword>
<sequence length="400" mass="45104">MKIGDQVRFLSETGGGKVAGFQGKNIVLVEDEDGFQIPTAINEVVVVDTDDYSTARIVENKLGKSQPGDVPALSHDQRSVKAMLRDGADEIAQEADEDDPSDREVAFRLPVQERKGGNALSVYLAFVPVDIKEVTDTRFETYLVNDSNYYFHYTYMAAEGNSWTLRAHGELEPNTKLFVEEFGRDVLNELGKVAVQLIAYKTDKSFILKPLLEARFRVDPVKFYKLHTFQANDFFEQPALLYDIVVNDVPARPLVIDAKRLKQQMFAPNTSDAPDQSAVTEADSYVRRYEQPGKKGNPFAMKKRGDDDIVVVDLHAEALLDSTAGMQPIDILNYQMKTFRDTLAEYAGKKGRKIVFIHGKGEGVLRHAIINELHYRYKQYAYQDASFQEYGYGATQVTIK</sequence>
<name>A0ABS3M3P3_9BACT</name>
<proteinExistence type="predicted"/>
<dbReference type="Pfam" id="PF01713">
    <property type="entry name" value="Smr"/>
    <property type="match status" value="1"/>
</dbReference>
<evidence type="ECO:0000313" key="3">
    <source>
        <dbReference type="Proteomes" id="UP000664265"/>
    </source>
</evidence>
<gene>
    <name evidence="2" type="ORF">JHU38_03170</name>
</gene>
<dbReference type="InterPro" id="IPR036063">
    <property type="entry name" value="Smr_dom_sf"/>
</dbReference>
<feature type="domain" description="Smr" evidence="1">
    <location>
        <begin position="348"/>
        <end position="400"/>
    </location>
</feature>
<evidence type="ECO:0000259" key="1">
    <source>
        <dbReference type="PROSITE" id="PS50828"/>
    </source>
</evidence>
<dbReference type="Gene3D" id="2.60.40.1600">
    <property type="entry name" value="Smr-associated-like"/>
    <property type="match status" value="1"/>
</dbReference>
<dbReference type="InterPro" id="IPR002625">
    <property type="entry name" value="Smr_dom"/>
</dbReference>
<dbReference type="Pfam" id="PF09640">
    <property type="entry name" value="DUF2027"/>
    <property type="match status" value="1"/>
</dbReference>
<dbReference type="Gene3D" id="3.30.1370.110">
    <property type="match status" value="1"/>
</dbReference>
<dbReference type="Proteomes" id="UP000664265">
    <property type="component" value="Unassembled WGS sequence"/>
</dbReference>
<dbReference type="EMBL" id="JAERMS010000005">
    <property type="protein sequence ID" value="MBO1362788.1"/>
    <property type="molecule type" value="Genomic_DNA"/>
</dbReference>